<dbReference type="InterPro" id="IPR036318">
    <property type="entry name" value="FAD-bd_PCMH-like_sf"/>
</dbReference>
<dbReference type="GO" id="GO:0016491">
    <property type="term" value="F:oxidoreductase activity"/>
    <property type="evidence" value="ECO:0007669"/>
    <property type="project" value="UniProtKB-KW"/>
</dbReference>
<dbReference type="PANTHER" id="PTHR13878">
    <property type="entry name" value="GULONOLACTONE OXIDASE"/>
    <property type="match status" value="1"/>
</dbReference>
<evidence type="ECO:0000256" key="3">
    <source>
        <dbReference type="SAM" id="SignalP"/>
    </source>
</evidence>
<dbReference type="GeneID" id="25308486"/>
<dbReference type="Proteomes" id="UP000053029">
    <property type="component" value="Unassembled WGS sequence"/>
</dbReference>
<dbReference type="InterPro" id="IPR006094">
    <property type="entry name" value="Oxid_FAD_bind_N"/>
</dbReference>
<evidence type="ECO:0000313" key="6">
    <source>
        <dbReference type="Proteomes" id="UP000053029"/>
    </source>
</evidence>
<dbReference type="Pfam" id="PF08031">
    <property type="entry name" value="BBE"/>
    <property type="match status" value="1"/>
</dbReference>
<feature type="signal peptide" evidence="3">
    <location>
        <begin position="1"/>
        <end position="17"/>
    </location>
</feature>
<dbReference type="STRING" id="1442368.A0A0D2EQJ0"/>
<evidence type="ECO:0000259" key="4">
    <source>
        <dbReference type="PROSITE" id="PS51387"/>
    </source>
</evidence>
<dbReference type="PROSITE" id="PS51387">
    <property type="entry name" value="FAD_PCMH"/>
    <property type="match status" value="1"/>
</dbReference>
<keyword evidence="6" id="KW-1185">Reference proteome</keyword>
<name>A0A0D2EQJ0_9EURO</name>
<dbReference type="PANTHER" id="PTHR13878:SF91">
    <property type="entry name" value="FAD BINDING DOMAIN PROTEIN (AFU_ORTHOLOGUE AFUA_6G12070)-RELATED"/>
    <property type="match status" value="1"/>
</dbReference>
<comment type="similarity">
    <text evidence="1">Belongs to the oxygen-dependent FAD-linked oxidoreductase family.</text>
</comment>
<dbReference type="Gene3D" id="3.30.465.10">
    <property type="match status" value="2"/>
</dbReference>
<feature type="domain" description="FAD-binding PCMH-type" evidence="4">
    <location>
        <begin position="116"/>
        <end position="300"/>
    </location>
</feature>
<organism evidence="5 6">
    <name type="scientific">Fonsecaea pedrosoi CBS 271.37</name>
    <dbReference type="NCBI Taxonomy" id="1442368"/>
    <lineage>
        <taxon>Eukaryota</taxon>
        <taxon>Fungi</taxon>
        <taxon>Dikarya</taxon>
        <taxon>Ascomycota</taxon>
        <taxon>Pezizomycotina</taxon>
        <taxon>Eurotiomycetes</taxon>
        <taxon>Chaetothyriomycetidae</taxon>
        <taxon>Chaetothyriales</taxon>
        <taxon>Herpotrichiellaceae</taxon>
        <taxon>Fonsecaea</taxon>
    </lineage>
</organism>
<keyword evidence="2" id="KW-0560">Oxidoreductase</keyword>
<sequence length="558" mass="61958">MFECITLFLLLAHVCWACPPTHRPRCRYGDPCWPDEQEWQAFNNSISGRLVRTFPSAAVCHEEQFDNEKCKQTRQEWDNSFWRTNQSGAYSAIVWELGSQQCFINSSRTAPCQPGLGILPHYSVAAQSVGDIEAAVKFANKRHLYLVVKNTGHDHLGRSSGRGAFAIWTHNLKGRQWTQSYVVEGAPAESQGVPAVTLQAGEQWLDVYRAAAEQHVIIVGGHARTVGAAGGWLTGGGHSAWSNLYGLGVDNVLEIKLVNAQGEHVTINQYTDPDYFWALRGGGGSAWGVITSVTYRTHPEPTHIQVAAIQINATTNSSLRPLLQGSLGALVNMTDAGYTGYGYLSNGFSGLFIRPGGTDAELAQGSAAFQQLGLINGTSFAAFNFTFPRWIDYCNTFLQDPNIALNVMDSSRLLTPDMAFNKADEIIDMMLKFGPDHYPSFNFVGHVNSTTRDNTSVHPSWREGRAVMSFGTNWDDEAPEAEKHQKRLQLVEMSKRWTKIVGPDGGTYANEANPFEPNWERVFWGSNYERLLRIKRTKDPTNLFTCNRCVGSDIVYKA</sequence>
<dbReference type="SUPFAM" id="SSF56176">
    <property type="entry name" value="FAD-binding/transporter-associated domain-like"/>
    <property type="match status" value="1"/>
</dbReference>
<dbReference type="HOGENOM" id="CLU_018354_4_4_1"/>
<reference evidence="5 6" key="1">
    <citation type="submission" date="2015-01" db="EMBL/GenBank/DDBJ databases">
        <title>The Genome Sequence of Fonsecaea pedrosoi CBS 271.37.</title>
        <authorList>
            <consortium name="The Broad Institute Genomics Platform"/>
            <person name="Cuomo C."/>
            <person name="de Hoog S."/>
            <person name="Gorbushina A."/>
            <person name="Stielow B."/>
            <person name="Teixiera M."/>
            <person name="Abouelleil A."/>
            <person name="Chapman S.B."/>
            <person name="Priest M."/>
            <person name="Young S.K."/>
            <person name="Wortman J."/>
            <person name="Nusbaum C."/>
            <person name="Birren B."/>
        </authorList>
    </citation>
    <scope>NUCLEOTIDE SEQUENCE [LARGE SCALE GENOMIC DNA]</scope>
    <source>
        <strain evidence="5 6">CBS 271.37</strain>
    </source>
</reference>
<dbReference type="OrthoDB" id="9983560at2759"/>
<evidence type="ECO:0000256" key="1">
    <source>
        <dbReference type="ARBA" id="ARBA00005466"/>
    </source>
</evidence>
<dbReference type="InterPro" id="IPR012951">
    <property type="entry name" value="BBE"/>
</dbReference>
<accession>A0A0D2EQJ0</accession>
<evidence type="ECO:0000256" key="2">
    <source>
        <dbReference type="ARBA" id="ARBA00023002"/>
    </source>
</evidence>
<dbReference type="InterPro" id="IPR016166">
    <property type="entry name" value="FAD-bd_PCMH"/>
</dbReference>
<dbReference type="InterPro" id="IPR050432">
    <property type="entry name" value="FAD-linked_Oxidoreductases_BP"/>
</dbReference>
<dbReference type="EMBL" id="KN846974">
    <property type="protein sequence ID" value="KIW76552.1"/>
    <property type="molecule type" value="Genomic_DNA"/>
</dbReference>
<evidence type="ECO:0000313" key="5">
    <source>
        <dbReference type="EMBL" id="KIW76552.1"/>
    </source>
</evidence>
<dbReference type="AlphaFoldDB" id="A0A0D2EQJ0"/>
<dbReference type="InterPro" id="IPR016169">
    <property type="entry name" value="FAD-bd_PCMH_sub2"/>
</dbReference>
<dbReference type="Pfam" id="PF01565">
    <property type="entry name" value="FAD_binding_4"/>
    <property type="match status" value="1"/>
</dbReference>
<gene>
    <name evidence="5" type="ORF">Z517_08996</name>
</gene>
<proteinExistence type="inferred from homology"/>
<dbReference type="RefSeq" id="XP_013280360.1">
    <property type="nucleotide sequence ID" value="XM_013424906.1"/>
</dbReference>
<dbReference type="VEuPathDB" id="FungiDB:Z517_08996"/>
<dbReference type="GO" id="GO:0071949">
    <property type="term" value="F:FAD binding"/>
    <property type="evidence" value="ECO:0007669"/>
    <property type="project" value="InterPro"/>
</dbReference>
<keyword evidence="3" id="KW-0732">Signal</keyword>
<protein>
    <recommendedName>
        <fullName evidence="4">FAD-binding PCMH-type domain-containing protein</fullName>
    </recommendedName>
</protein>
<feature type="chain" id="PRO_5002256938" description="FAD-binding PCMH-type domain-containing protein" evidence="3">
    <location>
        <begin position="18"/>
        <end position="558"/>
    </location>
</feature>